<dbReference type="PANTHER" id="PTHR30027">
    <property type="entry name" value="RIBOSOMAL RNA SMALL SUBUNIT METHYLTRANSFERASE E"/>
    <property type="match status" value="1"/>
</dbReference>
<keyword evidence="7" id="KW-0808">Transferase</keyword>
<dbReference type="CDD" id="cd18084">
    <property type="entry name" value="RsmE-like"/>
    <property type="match status" value="1"/>
</dbReference>
<comment type="similarity">
    <text evidence="2">Belongs to the RNA methyltransferase RsmE family.</text>
</comment>
<comment type="subcellular location">
    <subcellularLocation>
        <location evidence="1">Cytoplasm</location>
    </subcellularLocation>
</comment>
<dbReference type="EMBL" id="CAFBMP010000002">
    <property type="protein sequence ID" value="CAB4896501.1"/>
    <property type="molecule type" value="Genomic_DNA"/>
</dbReference>
<evidence type="ECO:0000256" key="6">
    <source>
        <dbReference type="ARBA" id="ARBA00022603"/>
    </source>
</evidence>
<evidence type="ECO:0000256" key="9">
    <source>
        <dbReference type="ARBA" id="ARBA00025699"/>
    </source>
</evidence>
<evidence type="ECO:0000256" key="8">
    <source>
        <dbReference type="ARBA" id="ARBA00022691"/>
    </source>
</evidence>
<comment type="function">
    <text evidence="9">Specifically methylates the N3 position of the uracil ring of uridine 1498 (m3U1498) in 16S rRNA. Acts on the fully assembled 30S ribosomal subunit.</text>
</comment>
<evidence type="ECO:0000256" key="1">
    <source>
        <dbReference type="ARBA" id="ARBA00004496"/>
    </source>
</evidence>
<comment type="catalytic activity">
    <reaction evidence="10">
        <text>uridine(1498) in 16S rRNA + S-adenosyl-L-methionine = N(3)-methyluridine(1498) in 16S rRNA + S-adenosyl-L-homocysteine + H(+)</text>
        <dbReference type="Rhea" id="RHEA:42920"/>
        <dbReference type="Rhea" id="RHEA-COMP:10283"/>
        <dbReference type="Rhea" id="RHEA-COMP:10284"/>
        <dbReference type="ChEBI" id="CHEBI:15378"/>
        <dbReference type="ChEBI" id="CHEBI:57856"/>
        <dbReference type="ChEBI" id="CHEBI:59789"/>
        <dbReference type="ChEBI" id="CHEBI:65315"/>
        <dbReference type="ChEBI" id="CHEBI:74502"/>
        <dbReference type="EC" id="2.1.1.193"/>
    </reaction>
</comment>
<dbReference type="Pfam" id="PF20260">
    <property type="entry name" value="PUA_4"/>
    <property type="match status" value="1"/>
</dbReference>
<dbReference type="Gene3D" id="2.40.240.20">
    <property type="entry name" value="Hypothetical PUA domain-like, domain 1"/>
    <property type="match status" value="1"/>
</dbReference>
<dbReference type="Pfam" id="PF04452">
    <property type="entry name" value="Methyltrans_RNA"/>
    <property type="match status" value="1"/>
</dbReference>
<gene>
    <name evidence="13" type="ORF">UFOPK3608_00089</name>
</gene>
<keyword evidence="6" id="KW-0489">Methyltransferase</keyword>
<evidence type="ECO:0000256" key="7">
    <source>
        <dbReference type="ARBA" id="ARBA00022679"/>
    </source>
</evidence>
<evidence type="ECO:0000256" key="4">
    <source>
        <dbReference type="ARBA" id="ARBA00022490"/>
    </source>
</evidence>
<evidence type="ECO:0000259" key="12">
    <source>
        <dbReference type="Pfam" id="PF20260"/>
    </source>
</evidence>
<dbReference type="SUPFAM" id="SSF75217">
    <property type="entry name" value="alpha/beta knot"/>
    <property type="match status" value="1"/>
</dbReference>
<dbReference type="InterPro" id="IPR029026">
    <property type="entry name" value="tRNA_m1G_MTases_N"/>
</dbReference>
<feature type="domain" description="Ribosomal RNA small subunit methyltransferase E methyltransferase" evidence="11">
    <location>
        <begin position="73"/>
        <end position="232"/>
    </location>
</feature>
<dbReference type="InterPro" id="IPR029028">
    <property type="entry name" value="Alpha/beta_knot_MTases"/>
</dbReference>
<accession>A0A6J7FM31</accession>
<dbReference type="NCBIfam" id="TIGR00046">
    <property type="entry name" value="RsmE family RNA methyltransferase"/>
    <property type="match status" value="1"/>
</dbReference>
<dbReference type="Gene3D" id="3.40.1280.10">
    <property type="match status" value="1"/>
</dbReference>
<dbReference type="PANTHER" id="PTHR30027:SF3">
    <property type="entry name" value="16S RRNA (URACIL(1498)-N(3))-METHYLTRANSFERASE"/>
    <property type="match status" value="1"/>
</dbReference>
<evidence type="ECO:0000256" key="2">
    <source>
        <dbReference type="ARBA" id="ARBA00005528"/>
    </source>
</evidence>
<evidence type="ECO:0000313" key="13">
    <source>
        <dbReference type="EMBL" id="CAB4896501.1"/>
    </source>
</evidence>
<dbReference type="SUPFAM" id="SSF88697">
    <property type="entry name" value="PUA domain-like"/>
    <property type="match status" value="1"/>
</dbReference>
<protein>
    <recommendedName>
        <fullName evidence="3">16S rRNA (uracil(1498)-N(3))-methyltransferase</fullName>
        <ecNumber evidence="3">2.1.1.193</ecNumber>
    </recommendedName>
</protein>
<evidence type="ECO:0000259" key="11">
    <source>
        <dbReference type="Pfam" id="PF04452"/>
    </source>
</evidence>
<keyword evidence="4" id="KW-0963">Cytoplasm</keyword>
<sequence length="238" mass="26216">MLSLFFVDNLDGKDSQVLLGDEANHAIKVLRLEIGEEIKISDGTGTWVSGPIIEKNKKTLGIQITSRGVESEQKPEIVLVQAVTKSDRNKEMLELITVAGVDRIIPWQSDRSISKWQIDSDKKWRITIKEACKQSRRVRIPKLDGVVSAKQFVTQVNSDDLILVLHEEAKIKFSNISIPSAVSVVYLIIGPEGGISSEELNIFKSANANIVKLGEPVLRSAHAGIAALAAIQTKLGRW</sequence>
<keyword evidence="5" id="KW-0698">rRNA processing</keyword>
<reference evidence="13" key="1">
    <citation type="submission" date="2020-05" db="EMBL/GenBank/DDBJ databases">
        <authorList>
            <person name="Chiriac C."/>
            <person name="Salcher M."/>
            <person name="Ghai R."/>
            <person name="Kavagutti S V."/>
        </authorList>
    </citation>
    <scope>NUCLEOTIDE SEQUENCE</scope>
</reference>
<dbReference type="GO" id="GO:0070042">
    <property type="term" value="F:rRNA (uridine-N3-)-methyltransferase activity"/>
    <property type="evidence" value="ECO:0007669"/>
    <property type="project" value="TreeGrafter"/>
</dbReference>
<dbReference type="EC" id="2.1.1.193" evidence="3"/>
<dbReference type="InterPro" id="IPR015947">
    <property type="entry name" value="PUA-like_sf"/>
</dbReference>
<evidence type="ECO:0000256" key="3">
    <source>
        <dbReference type="ARBA" id="ARBA00012328"/>
    </source>
</evidence>
<keyword evidence="8" id="KW-0949">S-adenosyl-L-methionine</keyword>
<dbReference type="GO" id="GO:0070475">
    <property type="term" value="P:rRNA base methylation"/>
    <property type="evidence" value="ECO:0007669"/>
    <property type="project" value="TreeGrafter"/>
</dbReference>
<feature type="domain" description="Ribosomal RNA small subunit methyltransferase E PUA-like" evidence="12">
    <location>
        <begin position="20"/>
        <end position="61"/>
    </location>
</feature>
<evidence type="ECO:0000256" key="5">
    <source>
        <dbReference type="ARBA" id="ARBA00022552"/>
    </source>
</evidence>
<organism evidence="13">
    <name type="scientific">freshwater metagenome</name>
    <dbReference type="NCBI Taxonomy" id="449393"/>
    <lineage>
        <taxon>unclassified sequences</taxon>
        <taxon>metagenomes</taxon>
        <taxon>ecological metagenomes</taxon>
    </lineage>
</organism>
<dbReference type="InterPro" id="IPR046886">
    <property type="entry name" value="RsmE_MTase_dom"/>
</dbReference>
<name>A0A6J7FM31_9ZZZZ</name>
<dbReference type="PIRSF" id="PIRSF015601">
    <property type="entry name" value="MTase_slr0722"/>
    <property type="match status" value="1"/>
</dbReference>
<dbReference type="GO" id="GO:0005737">
    <property type="term" value="C:cytoplasm"/>
    <property type="evidence" value="ECO:0007669"/>
    <property type="project" value="UniProtKB-SubCell"/>
</dbReference>
<dbReference type="InterPro" id="IPR046887">
    <property type="entry name" value="RsmE_PUA-like"/>
</dbReference>
<dbReference type="InterPro" id="IPR006700">
    <property type="entry name" value="RsmE"/>
</dbReference>
<dbReference type="AlphaFoldDB" id="A0A6J7FM31"/>
<evidence type="ECO:0000256" key="10">
    <source>
        <dbReference type="ARBA" id="ARBA00047944"/>
    </source>
</evidence>
<dbReference type="NCBIfam" id="NF008693">
    <property type="entry name" value="PRK11713.2-3"/>
    <property type="match status" value="1"/>
</dbReference>
<proteinExistence type="inferred from homology"/>